<protein>
    <submittedName>
        <fullName evidence="7">Uncharacterized protein</fullName>
    </submittedName>
</protein>
<accession>A0ABD3W9X4</accession>
<dbReference type="InterPro" id="IPR024548">
    <property type="entry name" value="Cu2_monoox_C"/>
</dbReference>
<feature type="domain" description="Copper type II ascorbate-dependent monooxygenase N-terminal" evidence="4">
    <location>
        <begin position="153"/>
        <end position="270"/>
    </location>
</feature>
<sequence>PRIYTWAIFWLLIRWTLAYQAYQDSIPNGKKVPNPCRANQFWNGVGHQSPLGGGVNNAFGKDFLAAGKVWTVALCQKDSDGDGKTNGAELGDSACVWTVGAAPAMTTGITHPGVCEPIGSAICAGKNKWVECGVRTKLNCTVFYEPETTNLAVRLPETDVPAKESSYVCMKYELPQNGVYHMVAVEPIIGTQNVVNQMFLYGCSDMQNANIVVNNPYVCPLTPAVQCTELLAMWTVGAPGRCFPALAGFKIGTSGYRYVTLQVHWSNPELVTTLKDNSGMRLYYTPVLRQHDAGVLVTGQRDLQIPPGELDFNVVGSCTSACSTEILTGSIWLTSSTIRMHRIGIYQQVAHNRNGSLLRYLNGEAFSYINYTSRVYPQPIEMKPGDELKTSCFYRSDKRHKTTQYAEGTYHELCENHLIYYPKSNVRSLSCLQWGTLSSCELKQDIVRNCPYKTFFKANAAADILQTVDLIKQNCAADGTCRKECKGAVRTARTHPCLQGDIGRKIRKDSLKLTDSKEKYRAMLFYAELNSCSTPLVK</sequence>
<dbReference type="PANTHER" id="PTHR10157:SF23">
    <property type="entry name" value="MOXD1 HOMOLOG 1"/>
    <property type="match status" value="1"/>
</dbReference>
<dbReference type="InterPro" id="IPR000323">
    <property type="entry name" value="Cu2_ascorb_mOase_N"/>
</dbReference>
<evidence type="ECO:0000256" key="1">
    <source>
        <dbReference type="ARBA" id="ARBA00023157"/>
    </source>
</evidence>
<gene>
    <name evidence="7" type="ORF">ACJMK2_038755</name>
</gene>
<name>A0ABD3W9X4_SINWO</name>
<organism evidence="7 8">
    <name type="scientific">Sinanodonta woodiana</name>
    <name type="common">Chinese pond mussel</name>
    <name type="synonym">Anodonta woodiana</name>
    <dbReference type="NCBI Taxonomy" id="1069815"/>
    <lineage>
        <taxon>Eukaryota</taxon>
        <taxon>Metazoa</taxon>
        <taxon>Spiralia</taxon>
        <taxon>Lophotrochozoa</taxon>
        <taxon>Mollusca</taxon>
        <taxon>Bivalvia</taxon>
        <taxon>Autobranchia</taxon>
        <taxon>Heteroconchia</taxon>
        <taxon>Palaeoheterodonta</taxon>
        <taxon>Unionida</taxon>
        <taxon>Unionoidea</taxon>
        <taxon>Unionidae</taxon>
        <taxon>Unioninae</taxon>
        <taxon>Sinanodonta</taxon>
    </lineage>
</organism>
<dbReference type="EMBL" id="JBJQND010000007">
    <property type="protein sequence ID" value="KAL3870711.1"/>
    <property type="molecule type" value="Genomic_DNA"/>
</dbReference>
<evidence type="ECO:0000256" key="2">
    <source>
        <dbReference type="ARBA" id="ARBA00023180"/>
    </source>
</evidence>
<dbReference type="AlphaFoldDB" id="A0ABD3W9X4"/>
<feature type="signal peptide" evidence="3">
    <location>
        <begin position="1"/>
        <end position="18"/>
    </location>
</feature>
<dbReference type="SUPFAM" id="SSF49742">
    <property type="entry name" value="PHM/PNGase F"/>
    <property type="match status" value="2"/>
</dbReference>
<evidence type="ECO:0000313" key="7">
    <source>
        <dbReference type="EMBL" id="KAL3870711.1"/>
    </source>
</evidence>
<dbReference type="Pfam" id="PF03712">
    <property type="entry name" value="Cu2_monoox_C"/>
    <property type="match status" value="1"/>
</dbReference>
<dbReference type="Pfam" id="PF24784">
    <property type="entry name" value="Temptin_C"/>
    <property type="match status" value="1"/>
</dbReference>
<comment type="caution">
    <text evidence="7">The sequence shown here is derived from an EMBL/GenBank/DDBJ whole genome shotgun (WGS) entry which is preliminary data.</text>
</comment>
<dbReference type="PANTHER" id="PTHR10157">
    <property type="entry name" value="DOPAMINE BETA HYDROXYLASE RELATED"/>
    <property type="match status" value="1"/>
</dbReference>
<keyword evidence="1" id="KW-1015">Disulfide bond</keyword>
<feature type="chain" id="PRO_5044822328" evidence="3">
    <location>
        <begin position="19"/>
        <end position="538"/>
    </location>
</feature>
<evidence type="ECO:0000259" key="6">
    <source>
        <dbReference type="Pfam" id="PF24784"/>
    </source>
</evidence>
<feature type="domain" description="Temptin Cys/Cys disulfide" evidence="6">
    <location>
        <begin position="17"/>
        <end position="114"/>
    </location>
</feature>
<proteinExistence type="predicted"/>
<keyword evidence="8" id="KW-1185">Reference proteome</keyword>
<keyword evidence="2" id="KW-0325">Glycoprotein</keyword>
<dbReference type="InterPro" id="IPR000945">
    <property type="entry name" value="DBH-like"/>
</dbReference>
<feature type="non-terminal residue" evidence="7">
    <location>
        <position position="1"/>
    </location>
</feature>
<evidence type="ECO:0000313" key="8">
    <source>
        <dbReference type="Proteomes" id="UP001634394"/>
    </source>
</evidence>
<dbReference type="InterPro" id="IPR014784">
    <property type="entry name" value="Cu2_ascorb_mOase-like_C"/>
</dbReference>
<dbReference type="Pfam" id="PF01082">
    <property type="entry name" value="Cu2_monooxygen"/>
    <property type="match status" value="1"/>
</dbReference>
<dbReference type="InterPro" id="IPR057626">
    <property type="entry name" value="S-S_Temptin"/>
</dbReference>
<keyword evidence="3" id="KW-0732">Signal</keyword>
<dbReference type="InterPro" id="IPR036939">
    <property type="entry name" value="Cu2_ascorb_mOase_N_sf"/>
</dbReference>
<dbReference type="InterPro" id="IPR008977">
    <property type="entry name" value="PHM/PNGase_F_dom_sf"/>
</dbReference>
<feature type="domain" description="Copper type II ascorbate-dependent monooxygenase C-terminal" evidence="5">
    <location>
        <begin position="292"/>
        <end position="427"/>
    </location>
</feature>
<dbReference type="Gene3D" id="2.60.120.230">
    <property type="match status" value="1"/>
</dbReference>
<evidence type="ECO:0000256" key="3">
    <source>
        <dbReference type="SAM" id="SignalP"/>
    </source>
</evidence>
<evidence type="ECO:0000259" key="4">
    <source>
        <dbReference type="Pfam" id="PF01082"/>
    </source>
</evidence>
<dbReference type="Proteomes" id="UP001634394">
    <property type="component" value="Unassembled WGS sequence"/>
</dbReference>
<dbReference type="Gene3D" id="2.60.120.310">
    <property type="entry name" value="Copper type II, ascorbate-dependent monooxygenase, N-terminal domain"/>
    <property type="match status" value="1"/>
</dbReference>
<reference evidence="7 8" key="1">
    <citation type="submission" date="2024-11" db="EMBL/GenBank/DDBJ databases">
        <title>Chromosome-level genome assembly of the freshwater bivalve Anodonta woodiana.</title>
        <authorList>
            <person name="Chen X."/>
        </authorList>
    </citation>
    <scope>NUCLEOTIDE SEQUENCE [LARGE SCALE GENOMIC DNA]</scope>
    <source>
        <strain evidence="7">MN2024</strain>
        <tissue evidence="7">Gills</tissue>
    </source>
</reference>
<evidence type="ECO:0000259" key="5">
    <source>
        <dbReference type="Pfam" id="PF03712"/>
    </source>
</evidence>